<sequence>MAEKPSISDSYKLPIPQSIPDAVDEITSNSPLVTATPADLDDNKKRWLVVGICLHSIIAPALRNYIKAKCDYTIKDAVELSKLFQPTYMAHYTGFDETCETNALLELFINIDKFAPDVRTDAAEVRRHLRNRWAHCDFSEWGAAKYSNAFSLMEKFVLDMNLSSNEENQTIGKLKKWEINGEQFLSGTTVGFELFNELRQQTCVLGEYARQIATGTDDNFTRINNELEKIQILLINSIDQLQKDLEEIDKRVKAQDKIIENQHTQLGKFAQCEIELWREQEVMFVETPVVKDILQIIESKHSVLIVGTWYW</sequence>
<keyword evidence="2" id="KW-1185">Reference proteome</keyword>
<dbReference type="EMBL" id="CAJPWZ010003139">
    <property type="protein sequence ID" value="CAG2253037.1"/>
    <property type="molecule type" value="Genomic_DNA"/>
</dbReference>
<protein>
    <submittedName>
        <fullName evidence="1">Uncharacterized protein</fullName>
    </submittedName>
</protein>
<gene>
    <name evidence="1" type="ORF">MEDL_64602</name>
</gene>
<name>A0A8S3VDA7_MYTED</name>
<comment type="caution">
    <text evidence="1">The sequence shown here is derived from an EMBL/GenBank/DDBJ whole genome shotgun (WGS) entry which is preliminary data.</text>
</comment>
<evidence type="ECO:0000313" key="2">
    <source>
        <dbReference type="Proteomes" id="UP000683360"/>
    </source>
</evidence>
<dbReference type="OrthoDB" id="5988093at2759"/>
<organism evidence="1 2">
    <name type="scientific">Mytilus edulis</name>
    <name type="common">Blue mussel</name>
    <dbReference type="NCBI Taxonomy" id="6550"/>
    <lineage>
        <taxon>Eukaryota</taxon>
        <taxon>Metazoa</taxon>
        <taxon>Spiralia</taxon>
        <taxon>Lophotrochozoa</taxon>
        <taxon>Mollusca</taxon>
        <taxon>Bivalvia</taxon>
        <taxon>Autobranchia</taxon>
        <taxon>Pteriomorphia</taxon>
        <taxon>Mytilida</taxon>
        <taxon>Mytiloidea</taxon>
        <taxon>Mytilidae</taxon>
        <taxon>Mytilinae</taxon>
        <taxon>Mytilus</taxon>
    </lineage>
</organism>
<accession>A0A8S3VDA7</accession>
<reference evidence="1" key="1">
    <citation type="submission" date="2021-03" db="EMBL/GenBank/DDBJ databases">
        <authorList>
            <person name="Bekaert M."/>
        </authorList>
    </citation>
    <scope>NUCLEOTIDE SEQUENCE</scope>
</reference>
<evidence type="ECO:0000313" key="1">
    <source>
        <dbReference type="EMBL" id="CAG2253037.1"/>
    </source>
</evidence>
<dbReference type="Proteomes" id="UP000683360">
    <property type="component" value="Unassembled WGS sequence"/>
</dbReference>
<proteinExistence type="predicted"/>
<dbReference type="AlphaFoldDB" id="A0A8S3VDA7"/>